<dbReference type="STRING" id="52586.A0A0B1P2U7"/>
<dbReference type="PANTHER" id="PTHR46188:SF1">
    <property type="entry name" value="BOLA-LIKE PROTEIN 3"/>
    <property type="match status" value="1"/>
</dbReference>
<evidence type="ECO:0000313" key="4">
    <source>
        <dbReference type="Proteomes" id="UP000030854"/>
    </source>
</evidence>
<organism evidence="3 4">
    <name type="scientific">Uncinula necator</name>
    <name type="common">Grape powdery mildew</name>
    <dbReference type="NCBI Taxonomy" id="52586"/>
    <lineage>
        <taxon>Eukaryota</taxon>
        <taxon>Fungi</taxon>
        <taxon>Dikarya</taxon>
        <taxon>Ascomycota</taxon>
        <taxon>Pezizomycotina</taxon>
        <taxon>Leotiomycetes</taxon>
        <taxon>Erysiphales</taxon>
        <taxon>Erysiphaceae</taxon>
        <taxon>Erysiphe</taxon>
    </lineage>
</organism>
<proteinExistence type="inferred from homology"/>
<evidence type="ECO:0000313" key="3">
    <source>
        <dbReference type="EMBL" id="KHJ31650.1"/>
    </source>
</evidence>
<keyword evidence="4" id="KW-1185">Reference proteome</keyword>
<accession>A0A0B1P2U7</accession>
<reference evidence="3 4" key="1">
    <citation type="journal article" date="2014" name="BMC Genomics">
        <title>Adaptive genomic structural variation in the grape powdery mildew pathogen, Erysiphe necator.</title>
        <authorList>
            <person name="Jones L."/>
            <person name="Riaz S."/>
            <person name="Morales-Cruz A."/>
            <person name="Amrine K.C."/>
            <person name="McGuire B."/>
            <person name="Gubler W.D."/>
            <person name="Walker M.A."/>
            <person name="Cantu D."/>
        </authorList>
    </citation>
    <scope>NUCLEOTIDE SEQUENCE [LARGE SCALE GENOMIC DNA]</scope>
    <source>
        <strain evidence="4">c</strain>
    </source>
</reference>
<dbReference type="SUPFAM" id="SSF82657">
    <property type="entry name" value="BolA-like"/>
    <property type="match status" value="1"/>
</dbReference>
<sequence length="198" mass="22411">MRLSYAHVDSIPVVVFSGTIKSNLFTKSLNIAKYSNLLLSNHENRRSLSLTSTSYSDRTQYSLIRQSAYGIIPSKIDFPIVKLYQRRWFQPCCLKDSSSRSITDSDDSSLSSAVSLLVPPEHLNAEEKKIYEHLVQELEPTFLDVQDISGGCGSTYAIEIVSYRFSGLTLVKQQKLVYVALRDMIKEWHGVRIKTSPP</sequence>
<dbReference type="InterPro" id="IPR002634">
    <property type="entry name" value="BolA"/>
</dbReference>
<dbReference type="Pfam" id="PF01722">
    <property type="entry name" value="BolA"/>
    <property type="match status" value="1"/>
</dbReference>
<comment type="caution">
    <text evidence="3">The sequence shown here is derived from an EMBL/GenBank/DDBJ whole genome shotgun (WGS) entry which is preliminary data.</text>
</comment>
<dbReference type="InterPro" id="IPR052275">
    <property type="entry name" value="Mt_Fe-S_assembly_factor"/>
</dbReference>
<evidence type="ECO:0000256" key="2">
    <source>
        <dbReference type="RuleBase" id="RU003860"/>
    </source>
</evidence>
<dbReference type="Proteomes" id="UP000030854">
    <property type="component" value="Unassembled WGS sequence"/>
</dbReference>
<dbReference type="GO" id="GO:0005759">
    <property type="term" value="C:mitochondrial matrix"/>
    <property type="evidence" value="ECO:0007669"/>
    <property type="project" value="TreeGrafter"/>
</dbReference>
<dbReference type="PANTHER" id="PTHR46188">
    <property type="entry name" value="BOLA-LIKE PROTEIN 3"/>
    <property type="match status" value="1"/>
</dbReference>
<dbReference type="AlphaFoldDB" id="A0A0B1P2U7"/>
<gene>
    <name evidence="3" type="ORF">EV44_g2142</name>
</gene>
<name>A0A0B1P2U7_UNCNE</name>
<dbReference type="InterPro" id="IPR036065">
    <property type="entry name" value="BolA-like_sf"/>
</dbReference>
<protein>
    <recommendedName>
        <fullName evidence="5">Bola-like protein</fullName>
    </recommendedName>
</protein>
<evidence type="ECO:0000256" key="1">
    <source>
        <dbReference type="ARBA" id="ARBA00005578"/>
    </source>
</evidence>
<evidence type="ECO:0008006" key="5">
    <source>
        <dbReference type="Google" id="ProtNLM"/>
    </source>
</evidence>
<comment type="similarity">
    <text evidence="1 2">Belongs to the BolA/IbaG family.</text>
</comment>
<dbReference type="Gene3D" id="3.30.300.90">
    <property type="entry name" value="BolA-like"/>
    <property type="match status" value="1"/>
</dbReference>
<dbReference type="HOGENOM" id="CLU_1379045_0_0_1"/>
<dbReference type="EMBL" id="JNVN01002695">
    <property type="protein sequence ID" value="KHJ31650.1"/>
    <property type="molecule type" value="Genomic_DNA"/>
</dbReference>